<organism evidence="2">
    <name type="scientific">viral metagenome</name>
    <dbReference type="NCBI Taxonomy" id="1070528"/>
    <lineage>
        <taxon>unclassified sequences</taxon>
        <taxon>metagenomes</taxon>
        <taxon>organismal metagenomes</taxon>
    </lineage>
</organism>
<dbReference type="InterPro" id="IPR021944">
    <property type="entry name" value="DUF3560"/>
</dbReference>
<protein>
    <recommendedName>
        <fullName evidence="4">DUF3560 domain-containing protein</fullName>
    </recommendedName>
</protein>
<evidence type="ECO:0000256" key="1">
    <source>
        <dbReference type="SAM" id="Coils"/>
    </source>
</evidence>
<sequence length="253" mass="28841">MTRRERLEAKAERRRDWAQSAKRRAEASFGAAGTLADQIPLGQPILVGHHSERRARRDAERIRDRMDRGCQEQRKAEHHIGRAHGLEVQLARSVFSDDEDAIERLEERIAKTEMEAERAQAINRAWRKAKGDPAQLAESGLVSRALAEAMAETMRQCPWLKSPVDTTNLRASIRRDRQRIEEIRQRQARAAQAEESGGVAIEESGSWVRITFSEKPEREVLEALRSAGFHWGRGSWSGPRESIPARLLEEVTR</sequence>
<evidence type="ECO:0000313" key="2">
    <source>
        <dbReference type="EMBL" id="QJB00990.1"/>
    </source>
</evidence>
<accession>A0A6M3M474</accession>
<dbReference type="EMBL" id="MT143704">
    <property type="protein sequence ID" value="QJB00990.1"/>
    <property type="molecule type" value="Genomic_DNA"/>
</dbReference>
<gene>
    <name evidence="2" type="ORF">MM171A00153_0009</name>
    <name evidence="3" type="ORF">MM171B00165_0057</name>
</gene>
<proteinExistence type="predicted"/>
<evidence type="ECO:0000313" key="3">
    <source>
        <dbReference type="EMBL" id="QJB04881.1"/>
    </source>
</evidence>
<evidence type="ECO:0008006" key="4">
    <source>
        <dbReference type="Google" id="ProtNLM"/>
    </source>
</evidence>
<reference evidence="2" key="1">
    <citation type="submission" date="2020-03" db="EMBL/GenBank/DDBJ databases">
        <title>The deep terrestrial virosphere.</title>
        <authorList>
            <person name="Holmfeldt K."/>
            <person name="Nilsson E."/>
            <person name="Simone D."/>
            <person name="Lopez-Fernandez M."/>
            <person name="Wu X."/>
            <person name="de Brujin I."/>
            <person name="Lundin D."/>
            <person name="Andersson A."/>
            <person name="Bertilsson S."/>
            <person name="Dopson M."/>
        </authorList>
    </citation>
    <scope>NUCLEOTIDE SEQUENCE</scope>
    <source>
        <strain evidence="2">MM171A00153</strain>
        <strain evidence="3">MM171B00165</strain>
    </source>
</reference>
<dbReference type="EMBL" id="MT143891">
    <property type="protein sequence ID" value="QJB04881.1"/>
    <property type="molecule type" value="Genomic_DNA"/>
</dbReference>
<feature type="coiled-coil region" evidence="1">
    <location>
        <begin position="95"/>
        <end position="122"/>
    </location>
</feature>
<name>A0A6M3M474_9ZZZZ</name>
<dbReference type="AlphaFoldDB" id="A0A6M3M474"/>
<keyword evidence="1" id="KW-0175">Coiled coil</keyword>
<dbReference type="Pfam" id="PF12083">
    <property type="entry name" value="DUF3560"/>
    <property type="match status" value="1"/>
</dbReference>